<comment type="caution">
    <text evidence="3">The sequence shown here is derived from an EMBL/GenBank/DDBJ whole genome shotgun (WGS) entry which is preliminary data.</text>
</comment>
<evidence type="ECO:0000313" key="3">
    <source>
        <dbReference type="EMBL" id="KAA6309210.1"/>
    </source>
</evidence>
<evidence type="ECO:0000256" key="1">
    <source>
        <dbReference type="SAM" id="MobiDB-lite"/>
    </source>
</evidence>
<evidence type="ECO:0000256" key="2">
    <source>
        <dbReference type="SAM" id="Phobius"/>
    </source>
</evidence>
<feature type="compositionally biased region" description="Acidic residues" evidence="1">
    <location>
        <begin position="92"/>
        <end position="107"/>
    </location>
</feature>
<proteinExistence type="predicted"/>
<feature type="transmembrane region" description="Helical" evidence="2">
    <location>
        <begin position="43"/>
        <end position="65"/>
    </location>
</feature>
<accession>A0A5J4PK05</accession>
<feature type="region of interest" description="Disordered" evidence="1">
    <location>
        <begin position="92"/>
        <end position="111"/>
    </location>
</feature>
<keyword evidence="2" id="KW-0812">Transmembrane</keyword>
<sequence>IFFELDQLPLDELILVIELSYYFLYLSLDDSKQGRNLTQSGRYWLYLISVYELPYYFACAFVYLIEFQLDGLKFHFGSSNLIGMRVVDDDEEEEEVEEVDKEEDDEAGQGNVFDYQGEVFELD</sequence>
<dbReference type="EMBL" id="SNRW01050411">
    <property type="protein sequence ID" value="KAA6309210.1"/>
    <property type="molecule type" value="Genomic_DNA"/>
</dbReference>
<dbReference type="Proteomes" id="UP000324800">
    <property type="component" value="Unassembled WGS sequence"/>
</dbReference>
<gene>
    <name evidence="3" type="ORF">EZS28_056558</name>
</gene>
<feature type="non-terminal residue" evidence="3">
    <location>
        <position position="1"/>
    </location>
</feature>
<reference evidence="3 4" key="1">
    <citation type="submission" date="2019-03" db="EMBL/GenBank/DDBJ databases">
        <title>Single cell metagenomics reveals metabolic interactions within the superorganism composed of flagellate Streblomastix strix and complex community of Bacteroidetes bacteria on its surface.</title>
        <authorList>
            <person name="Treitli S.C."/>
            <person name="Kolisko M."/>
            <person name="Husnik F."/>
            <person name="Keeling P."/>
            <person name="Hampl V."/>
        </authorList>
    </citation>
    <scope>NUCLEOTIDE SEQUENCE [LARGE SCALE GENOMIC DNA]</scope>
    <source>
        <strain evidence="3">ST1C</strain>
    </source>
</reference>
<keyword evidence="2" id="KW-1133">Transmembrane helix</keyword>
<organism evidence="3 4">
    <name type="scientific">Streblomastix strix</name>
    <dbReference type="NCBI Taxonomy" id="222440"/>
    <lineage>
        <taxon>Eukaryota</taxon>
        <taxon>Metamonada</taxon>
        <taxon>Preaxostyla</taxon>
        <taxon>Oxymonadida</taxon>
        <taxon>Streblomastigidae</taxon>
        <taxon>Streblomastix</taxon>
    </lineage>
</organism>
<protein>
    <submittedName>
        <fullName evidence="3">Uncharacterized protein</fullName>
    </submittedName>
</protein>
<dbReference type="AlphaFoldDB" id="A0A5J4PK05"/>
<name>A0A5J4PK05_9EUKA</name>
<keyword evidence="2" id="KW-0472">Membrane</keyword>
<evidence type="ECO:0000313" key="4">
    <source>
        <dbReference type="Proteomes" id="UP000324800"/>
    </source>
</evidence>